<dbReference type="InterPro" id="IPR001584">
    <property type="entry name" value="Integrase_cat-core"/>
</dbReference>
<dbReference type="EMBL" id="BJLA01000005">
    <property type="protein sequence ID" value="GEA30894.1"/>
    <property type="molecule type" value="Genomic_DNA"/>
</dbReference>
<dbReference type="Gene3D" id="3.30.420.10">
    <property type="entry name" value="Ribonuclease H-like superfamily/Ribonuclease H"/>
    <property type="match status" value="1"/>
</dbReference>
<dbReference type="SUPFAM" id="SSF53098">
    <property type="entry name" value="Ribonuclease H-like"/>
    <property type="match status" value="1"/>
</dbReference>
<keyword evidence="3" id="KW-1185">Reference proteome</keyword>
<proteinExistence type="predicted"/>
<evidence type="ECO:0000313" key="3">
    <source>
        <dbReference type="Proteomes" id="UP000325212"/>
    </source>
</evidence>
<comment type="caution">
    <text evidence="2">The sequence shown here is derived from an EMBL/GenBank/DDBJ whole genome shotgun (WGS) entry which is preliminary data.</text>
</comment>
<dbReference type="AlphaFoldDB" id="A0AAV3W1Q3"/>
<dbReference type="InterPro" id="IPR012337">
    <property type="entry name" value="RNaseH-like_sf"/>
</dbReference>
<sequence>MKLFPGGCHYRYKHYNQKVNAVERPNLLNQLFQSNGRNKIWGGYITYIRTRKGTLYLAVFIDIYSRKVFGLSMNNRMKDILVIDAFMQVYGKEHPEKGLIVHTDQGSQFTCGRFQVLLKRYDAIHSESRR</sequence>
<protein>
    <recommendedName>
        <fullName evidence="1">Integrase catalytic domain-containing protein</fullName>
    </recommendedName>
</protein>
<organism evidence="2 3">
    <name type="scientific">Clostridium diolis</name>
    <dbReference type="NCBI Taxonomy" id="223919"/>
    <lineage>
        <taxon>Bacteria</taxon>
        <taxon>Bacillati</taxon>
        <taxon>Bacillota</taxon>
        <taxon>Clostridia</taxon>
        <taxon>Eubacteriales</taxon>
        <taxon>Clostridiaceae</taxon>
        <taxon>Clostridium</taxon>
    </lineage>
</organism>
<dbReference type="GO" id="GO:0015074">
    <property type="term" value="P:DNA integration"/>
    <property type="evidence" value="ECO:0007669"/>
    <property type="project" value="InterPro"/>
</dbReference>
<feature type="domain" description="Integrase catalytic" evidence="1">
    <location>
        <begin position="21"/>
        <end position="130"/>
    </location>
</feature>
<name>A0AAV3W1Q3_9CLOT</name>
<dbReference type="GO" id="GO:0003676">
    <property type="term" value="F:nucleic acid binding"/>
    <property type="evidence" value="ECO:0007669"/>
    <property type="project" value="InterPro"/>
</dbReference>
<dbReference type="PROSITE" id="PS50994">
    <property type="entry name" value="INTEGRASE"/>
    <property type="match status" value="1"/>
</dbReference>
<evidence type="ECO:0000313" key="2">
    <source>
        <dbReference type="EMBL" id="GEA30894.1"/>
    </source>
</evidence>
<evidence type="ECO:0000259" key="1">
    <source>
        <dbReference type="PROSITE" id="PS50994"/>
    </source>
</evidence>
<dbReference type="RefSeq" id="WP_084670576.1">
    <property type="nucleotide sequence ID" value="NZ_BJLA01000005.1"/>
</dbReference>
<dbReference type="PANTHER" id="PTHR46889">
    <property type="entry name" value="TRANSPOSASE INSF FOR INSERTION SEQUENCE IS3B-RELATED"/>
    <property type="match status" value="1"/>
</dbReference>
<dbReference type="PANTHER" id="PTHR46889:SF7">
    <property type="entry name" value="TRANSPOSASE FOR INSERTION SEQUENCE ELEMENT IS904"/>
    <property type="match status" value="1"/>
</dbReference>
<dbReference type="InterPro" id="IPR036397">
    <property type="entry name" value="RNaseH_sf"/>
</dbReference>
<dbReference type="Proteomes" id="UP000325212">
    <property type="component" value="Unassembled WGS sequence"/>
</dbReference>
<dbReference type="Pfam" id="PF00665">
    <property type="entry name" value="rve"/>
    <property type="match status" value="1"/>
</dbReference>
<gene>
    <name evidence="2" type="ORF">CDIOL_18170</name>
</gene>
<accession>A0AAV3W1Q3</accession>
<dbReference type="InterPro" id="IPR050900">
    <property type="entry name" value="Transposase_IS3/IS150/IS904"/>
</dbReference>
<reference evidence="2 3" key="1">
    <citation type="submission" date="2019-06" db="EMBL/GenBank/DDBJ databases">
        <title>Draft genome sequence of Clostridium diolis DSM 15410.</title>
        <authorList>
            <person name="Kobayashi H."/>
            <person name="Tanizawa Y."/>
            <person name="Tohno M."/>
        </authorList>
    </citation>
    <scope>NUCLEOTIDE SEQUENCE [LARGE SCALE GENOMIC DNA]</scope>
    <source>
        <strain evidence="2 3">DSM 15410</strain>
    </source>
</reference>